<dbReference type="Proteomes" id="UP000887540">
    <property type="component" value="Unplaced"/>
</dbReference>
<keyword evidence="1" id="KW-0472">Membrane</keyword>
<feature type="transmembrane region" description="Helical" evidence="1">
    <location>
        <begin position="12"/>
        <end position="29"/>
    </location>
</feature>
<feature type="transmembrane region" description="Helical" evidence="1">
    <location>
        <begin position="35"/>
        <end position="62"/>
    </location>
</feature>
<evidence type="ECO:0000256" key="1">
    <source>
        <dbReference type="SAM" id="Phobius"/>
    </source>
</evidence>
<accession>A0A914CH31</accession>
<evidence type="ECO:0000313" key="2">
    <source>
        <dbReference type="Proteomes" id="UP000887540"/>
    </source>
</evidence>
<keyword evidence="1" id="KW-1133">Transmembrane helix</keyword>
<protein>
    <submittedName>
        <fullName evidence="3">Uncharacterized protein</fullName>
    </submittedName>
</protein>
<reference evidence="3" key="1">
    <citation type="submission" date="2022-11" db="UniProtKB">
        <authorList>
            <consortium name="WormBaseParasite"/>
        </authorList>
    </citation>
    <scope>IDENTIFICATION</scope>
</reference>
<keyword evidence="1" id="KW-0812">Transmembrane</keyword>
<dbReference type="AlphaFoldDB" id="A0A914CH31"/>
<evidence type="ECO:0000313" key="3">
    <source>
        <dbReference type="WBParaSite" id="ACRNAN_scaffold10791.g17398.t1"/>
    </source>
</evidence>
<sequence length="118" mass="13745">MKIILPLSTAHSITFILFLLATIIIRRYLTSVGPVNYIALIEVANSIVCVYTFVIPLVYYYLKKKMFKKTVTQIVSQKNERNEYFKTLETLFDKKLEETKKESPRVKTKVVKKVTIHA</sequence>
<organism evidence="2 3">
    <name type="scientific">Acrobeloides nanus</name>
    <dbReference type="NCBI Taxonomy" id="290746"/>
    <lineage>
        <taxon>Eukaryota</taxon>
        <taxon>Metazoa</taxon>
        <taxon>Ecdysozoa</taxon>
        <taxon>Nematoda</taxon>
        <taxon>Chromadorea</taxon>
        <taxon>Rhabditida</taxon>
        <taxon>Tylenchina</taxon>
        <taxon>Cephalobomorpha</taxon>
        <taxon>Cephaloboidea</taxon>
        <taxon>Cephalobidae</taxon>
        <taxon>Acrobeloides</taxon>
    </lineage>
</organism>
<proteinExistence type="predicted"/>
<dbReference type="WBParaSite" id="ACRNAN_scaffold10791.g17398.t1">
    <property type="protein sequence ID" value="ACRNAN_scaffold10791.g17398.t1"/>
    <property type="gene ID" value="ACRNAN_scaffold10791.g17398"/>
</dbReference>
<name>A0A914CH31_9BILA</name>
<keyword evidence="2" id="KW-1185">Reference proteome</keyword>